<sequence>MVYQGRGRFKLIPAAGTGSMAGARTDCGTGRKWAKKIVGRIMGWWQACFPQRVVPNIQTLAIESPEKIPQMDTRKSMGVRVGEAEREAKETSQSLPAKSHHYVSTHVKSAGIVDSRDGGRSGGSASPYELRSSGSVFSQ</sequence>
<name>F9WFC3_TRYCI</name>
<proteinExistence type="predicted"/>
<reference evidence="3" key="1">
    <citation type="submission" date="2011-07" db="EMBL/GenBank/DDBJ databases">
        <title>Divergent evolution of antigenic variation in African trypanosomes.</title>
        <authorList>
            <person name="Jackson A.P."/>
            <person name="Berry A."/>
            <person name="Allison H.C."/>
            <person name="Burton P."/>
            <person name="Anderson J."/>
            <person name="Aslett M."/>
            <person name="Brown R."/>
            <person name="Corton N."/>
            <person name="Harris D."/>
            <person name="Hauser H."/>
            <person name="Gamble J."/>
            <person name="Gilderthorp R."/>
            <person name="McQuillan J."/>
            <person name="Quail M.A."/>
            <person name="Sanders M."/>
            <person name="Van Tonder A."/>
            <person name="Ginger M.L."/>
            <person name="Donelson J.E."/>
            <person name="Field M.C."/>
            <person name="Barry J.D."/>
            <person name="Berriman M."/>
            <person name="Hertz-Fowler C."/>
        </authorList>
    </citation>
    <scope>NUCLEOTIDE SEQUENCE [LARGE SCALE GENOMIC DNA]</scope>
    <source>
        <strain evidence="3">IL3000</strain>
    </source>
</reference>
<evidence type="ECO:0000313" key="2">
    <source>
        <dbReference type="EMBL" id="CCD15991.1"/>
    </source>
</evidence>
<reference evidence="2 3" key="2">
    <citation type="journal article" date="2012" name="Proc. Natl. Acad. Sci. U.S.A.">
        <title>Antigenic diversity is generated by distinct evolutionary mechanisms in African trypanosome species.</title>
        <authorList>
            <person name="Jackson A.P."/>
            <person name="Berry A."/>
            <person name="Aslett M."/>
            <person name="Allison H.C."/>
            <person name="Burton P."/>
            <person name="Vavrova-Anderson J."/>
            <person name="Brown R."/>
            <person name="Browne H."/>
            <person name="Corton N."/>
            <person name="Hauser H."/>
            <person name="Gamble J."/>
            <person name="Gilderthorp R."/>
            <person name="Marcello L."/>
            <person name="McQuillan J."/>
            <person name="Otto T.D."/>
            <person name="Quail M.A."/>
            <person name="Sanders M.J."/>
            <person name="van Tonder A."/>
            <person name="Ginger M.L."/>
            <person name="Field M.C."/>
            <person name="Barry J.D."/>
            <person name="Hertz-Fowler C."/>
            <person name="Berriman M."/>
        </authorList>
    </citation>
    <scope>NUCLEOTIDE SEQUENCE [LARGE SCALE GENOMIC DNA]</scope>
    <source>
        <strain evidence="2 3">IL3000</strain>
    </source>
</reference>
<evidence type="ECO:0000313" key="3">
    <source>
        <dbReference type="Proteomes" id="UP000000702"/>
    </source>
</evidence>
<dbReference type="AlphaFoldDB" id="F9WFC3"/>
<accession>F9WFC3</accession>
<dbReference type="EMBL" id="CAEQ01002125">
    <property type="protein sequence ID" value="CCD15991.1"/>
    <property type="molecule type" value="Genomic_DNA"/>
</dbReference>
<keyword evidence="3" id="KW-1185">Reference proteome</keyword>
<comment type="caution">
    <text evidence="2">The sequence shown here is derived from an EMBL/GenBank/DDBJ whole genome shotgun (WGS) entry which is preliminary data.</text>
</comment>
<dbReference type="Proteomes" id="UP000000702">
    <property type="component" value="Unassembled WGS sequence"/>
</dbReference>
<evidence type="ECO:0000256" key="1">
    <source>
        <dbReference type="SAM" id="MobiDB-lite"/>
    </source>
</evidence>
<protein>
    <submittedName>
        <fullName evidence="2">Uncharacterized protein</fullName>
    </submittedName>
</protein>
<gene>
    <name evidence="2" type="ORF">TCIL3000_0_09630</name>
</gene>
<organism evidence="2 3">
    <name type="scientific">Trypanosoma congolense (strain IL3000)</name>
    <dbReference type="NCBI Taxonomy" id="1068625"/>
    <lineage>
        <taxon>Eukaryota</taxon>
        <taxon>Discoba</taxon>
        <taxon>Euglenozoa</taxon>
        <taxon>Kinetoplastea</taxon>
        <taxon>Metakinetoplastina</taxon>
        <taxon>Trypanosomatida</taxon>
        <taxon>Trypanosomatidae</taxon>
        <taxon>Trypanosoma</taxon>
        <taxon>Nannomonas</taxon>
    </lineage>
</organism>
<feature type="region of interest" description="Disordered" evidence="1">
    <location>
        <begin position="68"/>
        <end position="139"/>
    </location>
</feature>